<name>A0ABW8C2Z7_9ACTN</name>
<proteinExistence type="predicted"/>
<dbReference type="RefSeq" id="WP_399645134.1">
    <property type="nucleotide sequence ID" value="NZ_JBITYG010000002.1"/>
</dbReference>
<dbReference type="EMBL" id="JBITYG010000002">
    <property type="protein sequence ID" value="MFI9100187.1"/>
    <property type="molecule type" value="Genomic_DNA"/>
</dbReference>
<sequence length="135" mass="14986">MASDEPAPFPDICDFCGQRIGAQGRLDLVPDSSAVHARDPGKDGKRLIVVCSPEHLVALRDEYRRRPFVPEELWAGKISRALQGRPENLIGPDTLSAATGLSVEEIDRAVIWKMERIRRWYEQHGDGAEGDPEPG</sequence>
<gene>
    <name evidence="1" type="ORF">ACIGXA_06660</name>
</gene>
<evidence type="ECO:0000313" key="2">
    <source>
        <dbReference type="Proteomes" id="UP001614394"/>
    </source>
</evidence>
<dbReference type="Proteomes" id="UP001614394">
    <property type="component" value="Unassembled WGS sequence"/>
</dbReference>
<organism evidence="1 2">
    <name type="scientific">Streptomyces fildesensis</name>
    <dbReference type="NCBI Taxonomy" id="375757"/>
    <lineage>
        <taxon>Bacteria</taxon>
        <taxon>Bacillati</taxon>
        <taxon>Actinomycetota</taxon>
        <taxon>Actinomycetes</taxon>
        <taxon>Kitasatosporales</taxon>
        <taxon>Streptomycetaceae</taxon>
        <taxon>Streptomyces</taxon>
    </lineage>
</organism>
<accession>A0ABW8C2Z7</accession>
<reference evidence="1 2" key="1">
    <citation type="submission" date="2024-10" db="EMBL/GenBank/DDBJ databases">
        <title>The Natural Products Discovery Center: Release of the First 8490 Sequenced Strains for Exploring Actinobacteria Biosynthetic Diversity.</title>
        <authorList>
            <person name="Kalkreuter E."/>
            <person name="Kautsar S.A."/>
            <person name="Yang D."/>
            <person name="Bader C.D."/>
            <person name="Teijaro C.N."/>
            <person name="Fluegel L."/>
            <person name="Davis C.M."/>
            <person name="Simpson J.R."/>
            <person name="Lauterbach L."/>
            <person name="Steele A.D."/>
            <person name="Gui C."/>
            <person name="Meng S."/>
            <person name="Li G."/>
            <person name="Viehrig K."/>
            <person name="Ye F."/>
            <person name="Su P."/>
            <person name="Kiefer A.F."/>
            <person name="Nichols A."/>
            <person name="Cepeda A.J."/>
            <person name="Yan W."/>
            <person name="Fan B."/>
            <person name="Jiang Y."/>
            <person name="Adhikari A."/>
            <person name="Zheng C.-J."/>
            <person name="Schuster L."/>
            <person name="Cowan T.M."/>
            <person name="Smanski M.J."/>
            <person name="Chevrette M.G."/>
            <person name="De Carvalho L.P.S."/>
            <person name="Shen B."/>
        </authorList>
    </citation>
    <scope>NUCLEOTIDE SEQUENCE [LARGE SCALE GENOMIC DNA]</scope>
    <source>
        <strain evidence="1 2">NPDC053399</strain>
    </source>
</reference>
<comment type="caution">
    <text evidence="1">The sequence shown here is derived from an EMBL/GenBank/DDBJ whole genome shotgun (WGS) entry which is preliminary data.</text>
</comment>
<protein>
    <submittedName>
        <fullName evidence="1">Uncharacterized protein</fullName>
    </submittedName>
</protein>
<keyword evidence="2" id="KW-1185">Reference proteome</keyword>
<evidence type="ECO:0000313" key="1">
    <source>
        <dbReference type="EMBL" id="MFI9100187.1"/>
    </source>
</evidence>